<name>A0A081R2C6_STROR</name>
<evidence type="ECO:0000313" key="2">
    <source>
        <dbReference type="Proteomes" id="UP000028098"/>
    </source>
</evidence>
<comment type="caution">
    <text evidence="1">The sequence shown here is derived from an EMBL/GenBank/DDBJ whole genome shotgun (WGS) entry which is preliminary data.</text>
</comment>
<dbReference type="EMBL" id="JPGB01000007">
    <property type="protein sequence ID" value="KEQ49349.1"/>
    <property type="molecule type" value="Genomic_DNA"/>
</dbReference>
<protein>
    <submittedName>
        <fullName evidence="1">Uncharacterized protein</fullName>
    </submittedName>
</protein>
<gene>
    <name evidence="1" type="ORF">SK143_2025</name>
</gene>
<sequence>MIFTLEALYTLHIFNDYSDDLAFLPLPTAIEGNENRKDNLLWVIEKGFEDLKEMGLIVDNRPTEECIQYGAYLKEYHEANYHCQIDQLLSYAPGVDEFKRMAIIIMEVGDNQFQLDRAGSAVFLAFLMEMHPVLQEVDDTIKDYIHSQWEEEAFMRLIVHHGNEEALRIRINEFSKDTQDIIYLTSDHHLYEYDVSKQMRRSIDSEQLKTQLIKKLKVRM</sequence>
<dbReference type="Proteomes" id="UP000028098">
    <property type="component" value="Unassembled WGS sequence"/>
</dbReference>
<reference evidence="1 2" key="1">
    <citation type="submission" date="2014-05" db="EMBL/GenBank/DDBJ databases">
        <authorList>
            <person name="Daugherty S.C."/>
            <person name="Tallon L.J."/>
            <person name="Sadzewicz L."/>
            <person name="Kilian M."/>
            <person name="Tettelin H."/>
        </authorList>
    </citation>
    <scope>NUCLEOTIDE SEQUENCE [LARGE SCALE GENOMIC DNA]</scope>
    <source>
        <strain evidence="1 2">SK143</strain>
    </source>
</reference>
<organism evidence="1 2">
    <name type="scientific">Streptococcus oralis</name>
    <dbReference type="NCBI Taxonomy" id="1303"/>
    <lineage>
        <taxon>Bacteria</taxon>
        <taxon>Bacillati</taxon>
        <taxon>Bacillota</taxon>
        <taxon>Bacilli</taxon>
        <taxon>Lactobacillales</taxon>
        <taxon>Streptococcaceae</taxon>
        <taxon>Streptococcus</taxon>
    </lineage>
</organism>
<proteinExistence type="predicted"/>
<dbReference type="AlphaFoldDB" id="A0A081R2C6"/>
<dbReference type="PATRIC" id="fig|1303.44.peg.1934"/>
<evidence type="ECO:0000313" key="1">
    <source>
        <dbReference type="EMBL" id="KEQ49349.1"/>
    </source>
</evidence>
<dbReference type="RefSeq" id="WP_042903184.1">
    <property type="nucleotide sequence ID" value="NZ_JPGB01000007.1"/>
</dbReference>
<accession>A0A081R2C6</accession>